<dbReference type="InterPro" id="IPR021860">
    <property type="entry name" value="Peptidase_S12_Pab87-rel_C"/>
</dbReference>
<evidence type="ECO:0000259" key="1">
    <source>
        <dbReference type="Pfam" id="PF11954"/>
    </source>
</evidence>
<proteinExistence type="predicted"/>
<comment type="caution">
    <text evidence="2">The sequence shown here is derived from an EMBL/GenBank/DDBJ whole genome shotgun (WGS) entry which is preliminary data.</text>
</comment>
<dbReference type="RefSeq" id="WP_394311560.1">
    <property type="nucleotide sequence ID" value="NZ_JBHGPK010000005.1"/>
</dbReference>
<name>A0ABV6ZG46_9HYPH</name>
<sequence length="185" mass="20106">MSHSGAFFVGGAAFHVLPDADMGIVVLTNGAQVGAAEAIATEFMDIAQFGDVTRNSWYEIAHGHFMNFYKASGDLVGNSPPQNPNFPHPLAIYEGIYSSAYFGEVEVWANGDHLILQIGPRKLQFVLKHWDADVFQMDPGRDFTAKGSLYSVGFALSGGRVTSMTAAYFNDNMLGTFPFARPRGT</sequence>
<evidence type="ECO:0000313" key="3">
    <source>
        <dbReference type="Proteomes" id="UP001595190"/>
    </source>
</evidence>
<dbReference type="Gene3D" id="2.40.128.600">
    <property type="match status" value="1"/>
</dbReference>
<organism evidence="2 3">
    <name type="scientific">Labrys neptuniae</name>
    <dbReference type="NCBI Taxonomy" id="376174"/>
    <lineage>
        <taxon>Bacteria</taxon>
        <taxon>Pseudomonadati</taxon>
        <taxon>Pseudomonadota</taxon>
        <taxon>Alphaproteobacteria</taxon>
        <taxon>Hyphomicrobiales</taxon>
        <taxon>Xanthobacteraceae</taxon>
        <taxon>Labrys</taxon>
    </lineage>
</organism>
<feature type="domain" description="Peptidase S12 Pab87-related C-terminal" evidence="1">
    <location>
        <begin position="81"/>
        <end position="167"/>
    </location>
</feature>
<protein>
    <submittedName>
        <fullName evidence="2">DUF3471 domain-containing protein</fullName>
    </submittedName>
</protein>
<accession>A0ABV6ZG46</accession>
<dbReference type="EMBL" id="JBHGPK010000005">
    <property type="protein sequence ID" value="MFC2251156.1"/>
    <property type="molecule type" value="Genomic_DNA"/>
</dbReference>
<dbReference type="Proteomes" id="UP001595190">
    <property type="component" value="Unassembled WGS sequence"/>
</dbReference>
<reference evidence="2 3" key="1">
    <citation type="submission" date="2024-09" db="EMBL/GenBank/DDBJ databases">
        <title>Description of Labrys sedimenti sp. nov., isolated from a diclofenac-degrading enrichment culture, and genome-based reclassification of Labrys portucalensis as a later heterotypic synonym of Labrys neptuniae.</title>
        <authorList>
            <person name="Tancsics A."/>
            <person name="Csepanyi A."/>
        </authorList>
    </citation>
    <scope>NUCLEOTIDE SEQUENCE [LARGE SCALE GENOMIC DNA]</scope>
    <source>
        <strain evidence="2 3">LMG 23412</strain>
    </source>
</reference>
<evidence type="ECO:0000313" key="2">
    <source>
        <dbReference type="EMBL" id="MFC2251156.1"/>
    </source>
</evidence>
<dbReference type="Pfam" id="PF11954">
    <property type="entry name" value="DUF3471"/>
    <property type="match status" value="1"/>
</dbReference>
<gene>
    <name evidence="2" type="ORF">ACETRX_16125</name>
</gene>